<reference evidence="2 3" key="1">
    <citation type="submission" date="2021-07" db="EMBL/GenBank/DDBJ databases">
        <title>Paenibacillus radiodurans sp. nov., isolated from the southeastern edge of Tengger Desert.</title>
        <authorList>
            <person name="Zhang G."/>
        </authorList>
    </citation>
    <scope>NUCLEOTIDE SEQUENCE [LARGE SCALE GENOMIC DNA]</scope>
    <source>
        <strain evidence="2 3">CCM 7311</strain>
    </source>
</reference>
<gene>
    <name evidence="2" type="ORF">K0U00_08590</name>
</gene>
<evidence type="ECO:0000259" key="1">
    <source>
        <dbReference type="PROSITE" id="PS50853"/>
    </source>
</evidence>
<dbReference type="CDD" id="cd00063">
    <property type="entry name" value="FN3"/>
    <property type="match status" value="1"/>
</dbReference>
<dbReference type="InterPro" id="IPR003961">
    <property type="entry name" value="FN3_dom"/>
</dbReference>
<keyword evidence="3" id="KW-1185">Reference proteome</keyword>
<name>A0ABS7BZL4_9BACL</name>
<organism evidence="2 3">
    <name type="scientific">Paenibacillus sepulcri</name>
    <dbReference type="NCBI Taxonomy" id="359917"/>
    <lineage>
        <taxon>Bacteria</taxon>
        <taxon>Bacillati</taxon>
        <taxon>Bacillota</taxon>
        <taxon>Bacilli</taxon>
        <taxon>Bacillales</taxon>
        <taxon>Paenibacillaceae</taxon>
        <taxon>Paenibacillus</taxon>
    </lineage>
</organism>
<dbReference type="EMBL" id="JAHZIK010000153">
    <property type="protein sequence ID" value="MBW7454088.1"/>
    <property type="molecule type" value="Genomic_DNA"/>
</dbReference>
<dbReference type="SMART" id="SM00060">
    <property type="entry name" value="FN3"/>
    <property type="match status" value="1"/>
</dbReference>
<proteinExistence type="predicted"/>
<dbReference type="Pfam" id="PF00041">
    <property type="entry name" value="fn3"/>
    <property type="match status" value="1"/>
</dbReference>
<dbReference type="PROSITE" id="PS50853">
    <property type="entry name" value="FN3"/>
    <property type="match status" value="1"/>
</dbReference>
<accession>A0ABS7BZL4</accession>
<evidence type="ECO:0000313" key="3">
    <source>
        <dbReference type="Proteomes" id="UP001519887"/>
    </source>
</evidence>
<feature type="domain" description="Fibronectin type-III" evidence="1">
    <location>
        <begin position="135"/>
        <end position="222"/>
    </location>
</feature>
<dbReference type="InterPro" id="IPR013783">
    <property type="entry name" value="Ig-like_fold"/>
</dbReference>
<dbReference type="Gene3D" id="2.60.40.10">
    <property type="entry name" value="Immunoglobulins"/>
    <property type="match status" value="1"/>
</dbReference>
<sequence>MPAGSSPVEFVFEYKVRRSAASDKVVDKDVYAYLQFGNFDNNLIPRFPAGTPSITGTAAYLNTVPDTLQTVNDADLPGYRFQVIPNGGQRSITNIRLGFTARVNNNGTDEAYIVDDLAVYEVNTGPAQDTEAPTAPAGLASTGKTDTDVSLSWTASTDNVAVTRYDIYQDGILASSVGGATTADTVVGLTPNTAYDFTVKARDGLGNLSDASNGVTVTTDPSANGLPEPFGDRDIGTVAVPG</sequence>
<dbReference type="Proteomes" id="UP001519887">
    <property type="component" value="Unassembled WGS sequence"/>
</dbReference>
<evidence type="ECO:0000313" key="2">
    <source>
        <dbReference type="EMBL" id="MBW7454088.1"/>
    </source>
</evidence>
<feature type="non-terminal residue" evidence="2">
    <location>
        <position position="242"/>
    </location>
</feature>
<dbReference type="SUPFAM" id="SSF49265">
    <property type="entry name" value="Fibronectin type III"/>
    <property type="match status" value="1"/>
</dbReference>
<dbReference type="InterPro" id="IPR036116">
    <property type="entry name" value="FN3_sf"/>
</dbReference>
<comment type="caution">
    <text evidence="2">The sequence shown here is derived from an EMBL/GenBank/DDBJ whole genome shotgun (WGS) entry which is preliminary data.</text>
</comment>
<protein>
    <submittedName>
        <fullName evidence="2">Fibronectin type III domain-containing protein</fullName>
    </submittedName>
</protein>